<dbReference type="InterPro" id="IPR010419">
    <property type="entry name" value="CO_DH_gsu"/>
</dbReference>
<protein>
    <recommendedName>
        <fullName evidence="3">Carbon monoxide dehydrogenase subunit G</fullName>
    </recommendedName>
</protein>
<evidence type="ECO:0000313" key="1">
    <source>
        <dbReference type="EMBL" id="OQP48129.1"/>
    </source>
</evidence>
<dbReference type="SUPFAM" id="SSF55961">
    <property type="entry name" value="Bet v1-like"/>
    <property type="match status" value="1"/>
</dbReference>
<dbReference type="Gene3D" id="3.30.530.20">
    <property type="match status" value="1"/>
</dbReference>
<evidence type="ECO:0000313" key="2">
    <source>
        <dbReference type="Proteomes" id="UP000192277"/>
    </source>
</evidence>
<dbReference type="Pfam" id="PF06240">
    <property type="entry name" value="COXG"/>
    <property type="match status" value="1"/>
</dbReference>
<organism evidence="1 2">
    <name type="scientific">Niastella koreensis</name>
    <dbReference type="NCBI Taxonomy" id="354356"/>
    <lineage>
        <taxon>Bacteria</taxon>
        <taxon>Pseudomonadati</taxon>
        <taxon>Bacteroidota</taxon>
        <taxon>Chitinophagia</taxon>
        <taxon>Chitinophagales</taxon>
        <taxon>Chitinophagaceae</taxon>
        <taxon>Niastella</taxon>
    </lineage>
</organism>
<comment type="caution">
    <text evidence="1">The sequence shown here is derived from an EMBL/GenBank/DDBJ whole genome shotgun (WGS) entry which is preliminary data.</text>
</comment>
<accession>A0ABX3NV67</accession>
<dbReference type="PANTHER" id="PTHR38588:SF1">
    <property type="entry name" value="BLL0334 PROTEIN"/>
    <property type="match status" value="1"/>
</dbReference>
<dbReference type="InterPro" id="IPR023393">
    <property type="entry name" value="START-like_dom_sf"/>
</dbReference>
<dbReference type="CDD" id="cd07823">
    <property type="entry name" value="SRPBCC_5"/>
    <property type="match status" value="1"/>
</dbReference>
<sequence>MNTTITRTFHVEHSIGNVWANLTTPEKVIVCVPGASLTEKIDDNNFKGEVQLKFGPVKASYGGLITFTERDVAAHKMTLKGTGTDTKGKGSAEMLMNGTLAEKDGGTEVNISMELSITGMLAQLGSRLINDVSNQVFDQFVNNFKAQLSGKEVDSSLHAGSIAGSMIKGIFGGKKS</sequence>
<dbReference type="Proteomes" id="UP000192277">
    <property type="component" value="Unassembled WGS sequence"/>
</dbReference>
<evidence type="ECO:0008006" key="3">
    <source>
        <dbReference type="Google" id="ProtNLM"/>
    </source>
</evidence>
<gene>
    <name evidence="1" type="ORF">A4D02_05240</name>
</gene>
<name>A0ABX3NV67_9BACT</name>
<dbReference type="PANTHER" id="PTHR38588">
    <property type="entry name" value="BLL0334 PROTEIN"/>
    <property type="match status" value="1"/>
</dbReference>
<keyword evidence="2" id="KW-1185">Reference proteome</keyword>
<dbReference type="EMBL" id="LWBO01000012">
    <property type="protein sequence ID" value="OQP48129.1"/>
    <property type="molecule type" value="Genomic_DNA"/>
</dbReference>
<proteinExistence type="predicted"/>
<dbReference type="RefSeq" id="WP_014221307.1">
    <property type="nucleotide sequence ID" value="NZ_LWBO01000012.1"/>
</dbReference>
<reference evidence="1 2" key="1">
    <citation type="submission" date="2016-04" db="EMBL/GenBank/DDBJ databases">
        <authorList>
            <person name="Chen L."/>
            <person name="Zhuang W."/>
            <person name="Wang G."/>
        </authorList>
    </citation>
    <scope>NUCLEOTIDE SEQUENCE [LARGE SCALE GENOMIC DNA]</scope>
    <source>
        <strain evidence="2">GR20</strain>
    </source>
</reference>